<dbReference type="EMBL" id="JBEPEK010000188">
    <property type="protein sequence ID" value="MER7182617.1"/>
    <property type="molecule type" value="Genomic_DNA"/>
</dbReference>
<accession>A0ABV1X0T0</accession>
<keyword evidence="3" id="KW-1185">Reference proteome</keyword>
<name>A0ABV1X0T0_9ACTN</name>
<gene>
    <name evidence="2" type="ORF">ABT404_24590</name>
</gene>
<dbReference type="Proteomes" id="UP001474181">
    <property type="component" value="Unassembled WGS sequence"/>
</dbReference>
<reference evidence="2 3" key="1">
    <citation type="submission" date="2024-06" db="EMBL/GenBank/DDBJ databases">
        <title>The Natural Products Discovery Center: Release of the First 8490 Sequenced Strains for Exploring Actinobacteria Biosynthetic Diversity.</title>
        <authorList>
            <person name="Kalkreuter E."/>
            <person name="Kautsar S.A."/>
            <person name="Yang D."/>
            <person name="Bader C.D."/>
            <person name="Teijaro C.N."/>
            <person name="Fluegel L."/>
            <person name="Davis C.M."/>
            <person name="Simpson J.R."/>
            <person name="Lauterbach L."/>
            <person name="Steele A.D."/>
            <person name="Gui C."/>
            <person name="Meng S."/>
            <person name="Li G."/>
            <person name="Viehrig K."/>
            <person name="Ye F."/>
            <person name="Su P."/>
            <person name="Kiefer A.F."/>
            <person name="Nichols A."/>
            <person name="Cepeda A.J."/>
            <person name="Yan W."/>
            <person name="Fan B."/>
            <person name="Jiang Y."/>
            <person name="Adhikari A."/>
            <person name="Zheng C.-J."/>
            <person name="Schuster L."/>
            <person name="Cowan T.M."/>
            <person name="Smanski M.J."/>
            <person name="Chevrette M.G."/>
            <person name="De Carvalho L.P.S."/>
            <person name="Shen B."/>
        </authorList>
    </citation>
    <scope>NUCLEOTIDE SEQUENCE [LARGE SCALE GENOMIC DNA]</scope>
    <source>
        <strain evidence="2 3">NPDC000234</strain>
    </source>
</reference>
<feature type="signal peptide" evidence="1">
    <location>
        <begin position="1"/>
        <end position="23"/>
    </location>
</feature>
<sequence length="145" mass="14634">MKRFPIAALVTAAVLAASGTAIAVTRETADQPDGRKTGRPPVVKPAAAQAEVYTWVHGPHVVVPPGQARSTEALCPAGQVPTGGGYNGADGGIISIVVRTNSPTTQGWNVAGLNTSSTRSVELWSEAICAPGTQAEVGPPAAVAK</sequence>
<keyword evidence="1" id="KW-0732">Signal</keyword>
<dbReference type="RefSeq" id="WP_350783667.1">
    <property type="nucleotide sequence ID" value="NZ_JBEPEK010000188.1"/>
</dbReference>
<proteinExistence type="predicted"/>
<evidence type="ECO:0008006" key="4">
    <source>
        <dbReference type="Google" id="ProtNLM"/>
    </source>
</evidence>
<organism evidence="2 3">
    <name type="scientific">Streptomyces hyaluromycini</name>
    <dbReference type="NCBI Taxonomy" id="1377993"/>
    <lineage>
        <taxon>Bacteria</taxon>
        <taxon>Bacillati</taxon>
        <taxon>Actinomycetota</taxon>
        <taxon>Actinomycetes</taxon>
        <taxon>Kitasatosporales</taxon>
        <taxon>Streptomycetaceae</taxon>
        <taxon>Streptomyces</taxon>
    </lineage>
</organism>
<protein>
    <recommendedName>
        <fullName evidence="4">Secreted protein</fullName>
    </recommendedName>
</protein>
<evidence type="ECO:0000313" key="3">
    <source>
        <dbReference type="Proteomes" id="UP001474181"/>
    </source>
</evidence>
<feature type="chain" id="PRO_5047064964" description="Secreted protein" evidence="1">
    <location>
        <begin position="24"/>
        <end position="145"/>
    </location>
</feature>
<evidence type="ECO:0000256" key="1">
    <source>
        <dbReference type="SAM" id="SignalP"/>
    </source>
</evidence>
<evidence type="ECO:0000313" key="2">
    <source>
        <dbReference type="EMBL" id="MER7182617.1"/>
    </source>
</evidence>
<comment type="caution">
    <text evidence="2">The sequence shown here is derived from an EMBL/GenBank/DDBJ whole genome shotgun (WGS) entry which is preliminary data.</text>
</comment>